<evidence type="ECO:0000259" key="6">
    <source>
        <dbReference type="PROSITE" id="PS50249"/>
    </source>
</evidence>
<accession>A0A3B0VRP7</accession>
<dbReference type="Gene3D" id="1.10.150.20">
    <property type="entry name" value="5' to 3' exonuclease, C-terminal subdomain"/>
    <property type="match status" value="1"/>
</dbReference>
<dbReference type="GO" id="GO:0006508">
    <property type="term" value="P:proteolysis"/>
    <property type="evidence" value="ECO:0007669"/>
    <property type="project" value="UniProtKB-KW"/>
</dbReference>
<dbReference type="PANTHER" id="PTHR30471">
    <property type="entry name" value="DNA REPAIR PROTEIN RADC"/>
    <property type="match status" value="1"/>
</dbReference>
<dbReference type="Pfam" id="PF20582">
    <property type="entry name" value="UPF0758_N"/>
    <property type="match status" value="1"/>
</dbReference>
<evidence type="ECO:0000256" key="3">
    <source>
        <dbReference type="ARBA" id="ARBA00022801"/>
    </source>
</evidence>
<feature type="domain" description="MPN" evidence="6">
    <location>
        <begin position="102"/>
        <end position="225"/>
    </location>
</feature>
<evidence type="ECO:0000256" key="1">
    <source>
        <dbReference type="ARBA" id="ARBA00022670"/>
    </source>
</evidence>
<evidence type="ECO:0000256" key="2">
    <source>
        <dbReference type="ARBA" id="ARBA00022723"/>
    </source>
</evidence>
<name>A0A3B0VRP7_9ZZZZ</name>
<dbReference type="NCBIfam" id="NF000642">
    <property type="entry name" value="PRK00024.1"/>
    <property type="match status" value="1"/>
</dbReference>
<protein>
    <submittedName>
        <fullName evidence="7">UPF0758 family protein</fullName>
    </submittedName>
</protein>
<dbReference type="AlphaFoldDB" id="A0A3B0VRP7"/>
<dbReference type="NCBIfam" id="TIGR00608">
    <property type="entry name" value="radc"/>
    <property type="match status" value="1"/>
</dbReference>
<dbReference type="InterPro" id="IPR010994">
    <property type="entry name" value="RuvA_2-like"/>
</dbReference>
<gene>
    <name evidence="7" type="ORF">MNBD_GAMMA04-1484</name>
</gene>
<dbReference type="InterPro" id="IPR037518">
    <property type="entry name" value="MPN"/>
</dbReference>
<dbReference type="InterPro" id="IPR046778">
    <property type="entry name" value="UPF0758_N"/>
</dbReference>
<dbReference type="GO" id="GO:0046872">
    <property type="term" value="F:metal ion binding"/>
    <property type="evidence" value="ECO:0007669"/>
    <property type="project" value="UniProtKB-KW"/>
</dbReference>
<organism evidence="7">
    <name type="scientific">hydrothermal vent metagenome</name>
    <dbReference type="NCBI Taxonomy" id="652676"/>
    <lineage>
        <taxon>unclassified sequences</taxon>
        <taxon>metagenomes</taxon>
        <taxon>ecological metagenomes</taxon>
    </lineage>
</organism>
<dbReference type="InterPro" id="IPR020891">
    <property type="entry name" value="UPF0758_CS"/>
</dbReference>
<evidence type="ECO:0000256" key="4">
    <source>
        <dbReference type="ARBA" id="ARBA00022833"/>
    </source>
</evidence>
<dbReference type="SUPFAM" id="SSF102712">
    <property type="entry name" value="JAB1/MPN domain"/>
    <property type="match status" value="1"/>
</dbReference>
<dbReference type="InterPro" id="IPR001405">
    <property type="entry name" value="UPF0758"/>
</dbReference>
<dbReference type="GO" id="GO:0008237">
    <property type="term" value="F:metallopeptidase activity"/>
    <property type="evidence" value="ECO:0007669"/>
    <property type="project" value="UniProtKB-KW"/>
</dbReference>
<dbReference type="Pfam" id="PF04002">
    <property type="entry name" value="RadC"/>
    <property type="match status" value="1"/>
</dbReference>
<evidence type="ECO:0000256" key="5">
    <source>
        <dbReference type="ARBA" id="ARBA00023049"/>
    </source>
</evidence>
<dbReference type="InterPro" id="IPR025657">
    <property type="entry name" value="RadC_JAB"/>
</dbReference>
<keyword evidence="1" id="KW-0645">Protease</keyword>
<keyword evidence="2" id="KW-0479">Metal-binding</keyword>
<proteinExistence type="predicted"/>
<keyword evidence="5" id="KW-0482">Metalloprotease</keyword>
<dbReference type="PROSITE" id="PS50249">
    <property type="entry name" value="MPN"/>
    <property type="match status" value="1"/>
</dbReference>
<sequence length="231" mass="26081">MSISDWHEHDRPREKLLKFGAQHLSDAELLAIFLRVGVKGCSAVELAQILLDHFGSLHALLNAKEEEFCQIKGLGQAKYVQFKALLELSLRHFKSELSKGPSFNDPEKVARYLAHSLAFKNRESFMVLLLDQQHQLIHSETLFTGTLNQSQVHIREVLKVALDHHAAAVILAHNHPSGDPTPSQSDIELTKTINQALQLIEIRILDHIIIGDNGRWHSLAQHQQMPTQILT</sequence>
<keyword evidence="3" id="KW-0378">Hydrolase</keyword>
<dbReference type="PROSITE" id="PS01302">
    <property type="entry name" value="UPF0758"/>
    <property type="match status" value="1"/>
</dbReference>
<keyword evidence="4" id="KW-0862">Zinc</keyword>
<dbReference type="EMBL" id="UOFB01000129">
    <property type="protein sequence ID" value="VAW46285.1"/>
    <property type="molecule type" value="Genomic_DNA"/>
</dbReference>
<dbReference type="SUPFAM" id="SSF47781">
    <property type="entry name" value="RuvA domain 2-like"/>
    <property type="match status" value="1"/>
</dbReference>
<dbReference type="CDD" id="cd08071">
    <property type="entry name" value="MPN_DUF2466"/>
    <property type="match status" value="1"/>
</dbReference>
<reference evidence="7" key="1">
    <citation type="submission" date="2018-06" db="EMBL/GenBank/DDBJ databases">
        <authorList>
            <person name="Zhirakovskaya E."/>
        </authorList>
    </citation>
    <scope>NUCLEOTIDE SEQUENCE</scope>
</reference>
<dbReference type="Gene3D" id="3.40.140.10">
    <property type="entry name" value="Cytidine Deaminase, domain 2"/>
    <property type="match status" value="1"/>
</dbReference>
<dbReference type="PANTHER" id="PTHR30471:SF3">
    <property type="entry name" value="UPF0758 PROTEIN YEES-RELATED"/>
    <property type="match status" value="1"/>
</dbReference>
<evidence type="ECO:0000313" key="7">
    <source>
        <dbReference type="EMBL" id="VAW46285.1"/>
    </source>
</evidence>